<dbReference type="SUPFAM" id="SSF53098">
    <property type="entry name" value="Ribonuclease H-like"/>
    <property type="match status" value="1"/>
</dbReference>
<evidence type="ECO:0000259" key="3">
    <source>
        <dbReference type="PROSITE" id="PS50994"/>
    </source>
</evidence>
<dbReference type="GO" id="GO:0003723">
    <property type="term" value="F:RNA binding"/>
    <property type="evidence" value="ECO:0007669"/>
    <property type="project" value="UniProtKB-KW"/>
</dbReference>
<dbReference type="PANTHER" id="PTHR37984">
    <property type="entry name" value="PROTEIN CBG26694"/>
    <property type="match status" value="1"/>
</dbReference>
<keyword evidence="5" id="KW-1185">Reference proteome</keyword>
<feature type="region of interest" description="Disordered" evidence="2">
    <location>
        <begin position="122"/>
        <end position="141"/>
    </location>
</feature>
<gene>
    <name evidence="4" type="ORF">O181_070009</name>
</gene>
<evidence type="ECO:0000256" key="1">
    <source>
        <dbReference type="ARBA" id="ARBA00022884"/>
    </source>
</evidence>
<dbReference type="InterPro" id="IPR050951">
    <property type="entry name" value="Retrovirus_Pol_polyprotein"/>
</dbReference>
<dbReference type="EMBL" id="AVOT02035868">
    <property type="protein sequence ID" value="MBW0530294.1"/>
    <property type="molecule type" value="Genomic_DNA"/>
</dbReference>
<dbReference type="GO" id="GO:0005634">
    <property type="term" value="C:nucleus"/>
    <property type="evidence" value="ECO:0007669"/>
    <property type="project" value="UniProtKB-ARBA"/>
</dbReference>
<proteinExistence type="predicted"/>
<dbReference type="AlphaFoldDB" id="A0A9Q3EZZ2"/>
<evidence type="ECO:0000313" key="4">
    <source>
        <dbReference type="EMBL" id="MBW0530294.1"/>
    </source>
</evidence>
<reference evidence="4" key="1">
    <citation type="submission" date="2021-03" db="EMBL/GenBank/DDBJ databases">
        <title>Draft genome sequence of rust myrtle Austropuccinia psidii MF-1, a brazilian biotype.</title>
        <authorList>
            <person name="Quecine M.C."/>
            <person name="Pachon D.M.R."/>
            <person name="Bonatelli M.L."/>
            <person name="Correr F.H."/>
            <person name="Franceschini L.M."/>
            <person name="Leite T.F."/>
            <person name="Margarido G.R.A."/>
            <person name="Almeida C.A."/>
            <person name="Ferrarezi J.A."/>
            <person name="Labate C.A."/>
        </authorList>
    </citation>
    <scope>NUCLEOTIDE SEQUENCE</scope>
    <source>
        <strain evidence="4">MF-1</strain>
    </source>
</reference>
<dbReference type="InterPro" id="IPR001584">
    <property type="entry name" value="Integrase_cat-core"/>
</dbReference>
<dbReference type="Proteomes" id="UP000765509">
    <property type="component" value="Unassembled WGS sequence"/>
</dbReference>
<dbReference type="OrthoDB" id="2505288at2759"/>
<dbReference type="PROSITE" id="PS50994">
    <property type="entry name" value="INTEGRASE"/>
    <property type="match status" value="1"/>
</dbReference>
<keyword evidence="1" id="KW-0694">RNA-binding</keyword>
<comment type="caution">
    <text evidence="4">The sequence shown here is derived from an EMBL/GenBank/DDBJ whole genome shotgun (WGS) entry which is preliminary data.</text>
</comment>
<dbReference type="PANTHER" id="PTHR37984:SF15">
    <property type="entry name" value="INTEGRASE CATALYTIC DOMAIN-CONTAINING PROTEIN"/>
    <property type="match status" value="1"/>
</dbReference>
<protein>
    <recommendedName>
        <fullName evidence="3">Integrase catalytic domain-containing protein</fullName>
    </recommendedName>
</protein>
<sequence>MSSITSLYLAHLLIKNIFSKQASLQELLVVEVPFFVSSFWTNLCQQLKILRDVSTAYHPETNGQTERLDHILELYLWMYVSYHQGGWNTWLSPAEFSCNNSDHSSTKQSPFFTSYGRDPQFDSVQNTQDTPSGNVSTKAKSVQQDYKRELEVAINRFKRYADKSRASPPVSNPGDMVGLSSKKIKSTRSTKRLSDRCLGTFPILKKVSTHSYYLIGNPSIQYFIFPSLNQSRHQQSQIGIESPP</sequence>
<evidence type="ECO:0000313" key="5">
    <source>
        <dbReference type="Proteomes" id="UP000765509"/>
    </source>
</evidence>
<name>A0A9Q3EZZ2_9BASI</name>
<accession>A0A9Q3EZZ2</accession>
<dbReference type="InterPro" id="IPR012337">
    <property type="entry name" value="RNaseH-like_sf"/>
</dbReference>
<dbReference type="GO" id="GO:0015074">
    <property type="term" value="P:DNA integration"/>
    <property type="evidence" value="ECO:0007669"/>
    <property type="project" value="InterPro"/>
</dbReference>
<feature type="region of interest" description="Disordered" evidence="2">
    <location>
        <begin position="163"/>
        <end position="184"/>
    </location>
</feature>
<dbReference type="Gene3D" id="3.30.420.10">
    <property type="entry name" value="Ribonuclease H-like superfamily/Ribonuclease H"/>
    <property type="match status" value="1"/>
</dbReference>
<evidence type="ECO:0000256" key="2">
    <source>
        <dbReference type="SAM" id="MobiDB-lite"/>
    </source>
</evidence>
<dbReference type="InterPro" id="IPR036397">
    <property type="entry name" value="RNaseH_sf"/>
</dbReference>
<feature type="domain" description="Integrase catalytic" evidence="3">
    <location>
        <begin position="1"/>
        <end position="118"/>
    </location>
</feature>
<organism evidence="4 5">
    <name type="scientific">Austropuccinia psidii MF-1</name>
    <dbReference type="NCBI Taxonomy" id="1389203"/>
    <lineage>
        <taxon>Eukaryota</taxon>
        <taxon>Fungi</taxon>
        <taxon>Dikarya</taxon>
        <taxon>Basidiomycota</taxon>
        <taxon>Pucciniomycotina</taxon>
        <taxon>Pucciniomycetes</taxon>
        <taxon>Pucciniales</taxon>
        <taxon>Sphaerophragmiaceae</taxon>
        <taxon>Austropuccinia</taxon>
    </lineage>
</organism>